<dbReference type="InterPro" id="IPR036852">
    <property type="entry name" value="Peptidase_S8/S53_dom_sf"/>
</dbReference>
<dbReference type="InterPro" id="IPR017308">
    <property type="entry name" value="Pept_S8_subtilisin_bacteroid"/>
</dbReference>
<evidence type="ECO:0000313" key="8">
    <source>
        <dbReference type="EMBL" id="RXR21015.1"/>
    </source>
</evidence>
<evidence type="ECO:0000259" key="7">
    <source>
        <dbReference type="Pfam" id="PF00082"/>
    </source>
</evidence>
<dbReference type="SUPFAM" id="SSF52743">
    <property type="entry name" value="Subtilisin-like"/>
    <property type="match status" value="1"/>
</dbReference>
<accession>A0A4Q1K6G1</accession>
<evidence type="ECO:0000256" key="2">
    <source>
        <dbReference type="ARBA" id="ARBA00022670"/>
    </source>
</evidence>
<dbReference type="GO" id="GO:0004252">
    <property type="term" value="F:serine-type endopeptidase activity"/>
    <property type="evidence" value="ECO:0007669"/>
    <property type="project" value="UniProtKB-UniRule"/>
</dbReference>
<comment type="caution">
    <text evidence="8">The sequence shown here is derived from an EMBL/GenBank/DDBJ whole genome shotgun (WGS) entry which is preliminary data.</text>
</comment>
<dbReference type="Pfam" id="PF00082">
    <property type="entry name" value="Peptidase_S8"/>
    <property type="match status" value="1"/>
</dbReference>
<feature type="region of interest" description="Disordered" evidence="6">
    <location>
        <begin position="265"/>
        <end position="288"/>
    </location>
</feature>
<sequence>MRILKTITFTGTIAMMIASCSAPKGIVSVDPAKVDQMPLKTTPLAEKDLQRWSHLDLVKDTVPGMSVDRAYAEVLKGKKANKIILAVVDSGIDIEHEDLKASIWKNPKEIAGNKKDDDNNGYVDDVNGWNFLGDSENEQLEMTRIVKKGNDGSIQYENALAELTQKKAELEPQKQQLDMILNADKSISEHLKKTNYTLAEVKAIQTTDQGLLQSQNIMSQILAQAGTKEKFDAEMQEYKDYIFENLNYNLNTEFNARKVVGDNPNDINDKKYGNGNVMGPKKETGKHGTHVAGIIAQARKNGKGGDGVASDYVQIMALRAVPNGDEYDKDIALAIRYAADNGAKVINGSFGKSYSPNRQWVYDAIKYAESKDVLFVHAAGNDAKNIDVAPNFPNDAELKGPEFADNVITVGALNYEYGSKIMADFSNYGLQNVDVFAPGVKIYATTPNNTYEYLAGTSMASPNVAGVAALIRAFYPTLTASQVKHIIMDSGTLLNNTFTLAGESGEATTLNKISKSGKIVNAYNALILAEKLAKK</sequence>
<feature type="domain" description="Peptidase S8/S53" evidence="7">
    <location>
        <begin position="81"/>
        <end position="491"/>
    </location>
</feature>
<evidence type="ECO:0000313" key="9">
    <source>
        <dbReference type="Proteomes" id="UP000290283"/>
    </source>
</evidence>
<dbReference type="InterPro" id="IPR015500">
    <property type="entry name" value="Peptidase_S8_subtilisin-rel"/>
</dbReference>
<dbReference type="OrthoDB" id="9798386at2"/>
<dbReference type="PANTHER" id="PTHR43399:SF4">
    <property type="entry name" value="CELL WALL-ASSOCIATED PROTEASE"/>
    <property type="match status" value="1"/>
</dbReference>
<reference evidence="9" key="1">
    <citation type="submission" date="2019-01" db="EMBL/GenBank/DDBJ databases">
        <title>Cytophagaceae bacterium strain CAR-16.</title>
        <authorList>
            <person name="Chen W.-M."/>
        </authorList>
    </citation>
    <scope>NUCLEOTIDE SEQUENCE [LARGE SCALE GENOMIC DNA]</scope>
    <source>
        <strain evidence="9">LLJ-11</strain>
    </source>
</reference>
<organism evidence="8 9">
    <name type="scientific">Flavobacterium amnicola</name>
    <dbReference type="NCBI Taxonomy" id="2506422"/>
    <lineage>
        <taxon>Bacteria</taxon>
        <taxon>Pseudomonadati</taxon>
        <taxon>Bacteroidota</taxon>
        <taxon>Flavobacteriia</taxon>
        <taxon>Flavobacteriales</taxon>
        <taxon>Flavobacteriaceae</taxon>
        <taxon>Flavobacterium</taxon>
    </lineage>
</organism>
<comment type="similarity">
    <text evidence="1 5">Belongs to the peptidase S8 family.</text>
</comment>
<keyword evidence="4 5" id="KW-0720">Serine protease</keyword>
<keyword evidence="3 5" id="KW-0378">Hydrolase</keyword>
<evidence type="ECO:0000256" key="3">
    <source>
        <dbReference type="ARBA" id="ARBA00022801"/>
    </source>
</evidence>
<dbReference type="AlphaFoldDB" id="A0A4Q1K6G1"/>
<evidence type="ECO:0000256" key="6">
    <source>
        <dbReference type="SAM" id="MobiDB-lite"/>
    </source>
</evidence>
<proteinExistence type="inferred from homology"/>
<keyword evidence="9" id="KW-1185">Reference proteome</keyword>
<dbReference type="InterPro" id="IPR034080">
    <property type="entry name" value="Protease_P7-like_dom"/>
</dbReference>
<dbReference type="GO" id="GO:0006508">
    <property type="term" value="P:proteolysis"/>
    <property type="evidence" value="ECO:0007669"/>
    <property type="project" value="UniProtKB-KW"/>
</dbReference>
<evidence type="ECO:0000256" key="1">
    <source>
        <dbReference type="ARBA" id="ARBA00011073"/>
    </source>
</evidence>
<evidence type="ECO:0000256" key="5">
    <source>
        <dbReference type="PROSITE-ProRule" id="PRU01240"/>
    </source>
</evidence>
<gene>
    <name evidence="8" type="ORF">EQG63_03500</name>
</gene>
<dbReference type="Proteomes" id="UP000290283">
    <property type="component" value="Unassembled WGS sequence"/>
</dbReference>
<evidence type="ECO:0000256" key="4">
    <source>
        <dbReference type="ARBA" id="ARBA00022825"/>
    </source>
</evidence>
<feature type="active site" description="Charge relay system" evidence="5">
    <location>
        <position position="287"/>
    </location>
</feature>
<dbReference type="PANTHER" id="PTHR43399">
    <property type="entry name" value="SUBTILISIN-RELATED"/>
    <property type="match status" value="1"/>
</dbReference>
<dbReference type="PROSITE" id="PS51257">
    <property type="entry name" value="PROKAR_LIPOPROTEIN"/>
    <property type="match status" value="1"/>
</dbReference>
<dbReference type="InterPro" id="IPR023828">
    <property type="entry name" value="Peptidase_S8_Ser-AS"/>
</dbReference>
<dbReference type="Gene3D" id="3.40.50.200">
    <property type="entry name" value="Peptidase S8/S53 domain"/>
    <property type="match status" value="2"/>
</dbReference>
<dbReference type="PIRSF" id="PIRSF037892">
    <property type="entry name" value="Subtilisin_rel_SRU_0565"/>
    <property type="match status" value="1"/>
</dbReference>
<dbReference type="EMBL" id="SBKO01000001">
    <property type="protein sequence ID" value="RXR21015.1"/>
    <property type="molecule type" value="Genomic_DNA"/>
</dbReference>
<dbReference type="CDD" id="cd07483">
    <property type="entry name" value="Peptidases_S8_Subtilisin_Novo-like"/>
    <property type="match status" value="1"/>
</dbReference>
<dbReference type="InterPro" id="IPR051048">
    <property type="entry name" value="Peptidase_S8/S53_subtilisin"/>
</dbReference>
<feature type="active site" description="Charge relay system" evidence="5">
    <location>
        <position position="89"/>
    </location>
</feature>
<dbReference type="InterPro" id="IPR000209">
    <property type="entry name" value="Peptidase_S8/S53_dom"/>
</dbReference>
<dbReference type="PRINTS" id="PR00723">
    <property type="entry name" value="SUBTILISIN"/>
</dbReference>
<dbReference type="PROSITE" id="PS00138">
    <property type="entry name" value="SUBTILASE_SER"/>
    <property type="match status" value="1"/>
</dbReference>
<protein>
    <submittedName>
        <fullName evidence="8">Peptidase S8</fullName>
    </submittedName>
</protein>
<dbReference type="RefSeq" id="WP_129434477.1">
    <property type="nucleotide sequence ID" value="NZ_SBKO01000001.1"/>
</dbReference>
<dbReference type="PROSITE" id="PS51892">
    <property type="entry name" value="SUBTILASE"/>
    <property type="match status" value="1"/>
</dbReference>
<feature type="active site" description="Charge relay system" evidence="5">
    <location>
        <position position="458"/>
    </location>
</feature>
<name>A0A4Q1K6G1_9FLAO</name>
<keyword evidence="2 5" id="KW-0645">Protease</keyword>